<evidence type="ECO:0000313" key="3">
    <source>
        <dbReference type="Proteomes" id="UP000623467"/>
    </source>
</evidence>
<gene>
    <name evidence="2" type="ORF">MSAN_01652600</name>
</gene>
<reference evidence="2" key="1">
    <citation type="submission" date="2020-05" db="EMBL/GenBank/DDBJ databases">
        <title>Mycena genomes resolve the evolution of fungal bioluminescence.</title>
        <authorList>
            <person name="Tsai I.J."/>
        </authorList>
    </citation>
    <scope>NUCLEOTIDE SEQUENCE</scope>
    <source>
        <strain evidence="2">160909Yilan</strain>
    </source>
</reference>
<comment type="caution">
    <text evidence="2">The sequence shown here is derived from an EMBL/GenBank/DDBJ whole genome shotgun (WGS) entry which is preliminary data.</text>
</comment>
<proteinExistence type="predicted"/>
<evidence type="ECO:0000256" key="1">
    <source>
        <dbReference type="SAM" id="SignalP"/>
    </source>
</evidence>
<dbReference type="OrthoDB" id="2538281at2759"/>
<organism evidence="2 3">
    <name type="scientific">Mycena sanguinolenta</name>
    <dbReference type="NCBI Taxonomy" id="230812"/>
    <lineage>
        <taxon>Eukaryota</taxon>
        <taxon>Fungi</taxon>
        <taxon>Dikarya</taxon>
        <taxon>Basidiomycota</taxon>
        <taxon>Agaricomycotina</taxon>
        <taxon>Agaricomycetes</taxon>
        <taxon>Agaricomycetidae</taxon>
        <taxon>Agaricales</taxon>
        <taxon>Marasmiineae</taxon>
        <taxon>Mycenaceae</taxon>
        <taxon>Mycena</taxon>
    </lineage>
</organism>
<dbReference type="AlphaFoldDB" id="A0A8H7CUM4"/>
<keyword evidence="1" id="KW-0732">Signal</keyword>
<sequence>MFGLLAFCLLTSASAIWLPGSRDTDMPCHKHPVIESRAATTTMTNGSTILYGTVGNMIWDASGVLAKGCNTSTISNCYNMYLTSNASAMLDTAHLDSPRQRNEWHFPTVSSGKPFSYSWKQYLDLSTGSSIHFFHLMQVFGIPENGPIVALDALSGSLKIVDSTNTSCGSLLCPSTPLSNYLGVYTTHLISGTFGPSGSLSYTVTGPSGKILSYSRKGGLGAGAGYIKFGTYRLTFTPNMTVVNTMVGDWQTYL</sequence>
<feature type="signal peptide" evidence="1">
    <location>
        <begin position="1"/>
        <end position="15"/>
    </location>
</feature>
<dbReference type="Proteomes" id="UP000623467">
    <property type="component" value="Unassembled WGS sequence"/>
</dbReference>
<evidence type="ECO:0000313" key="2">
    <source>
        <dbReference type="EMBL" id="KAF7350905.1"/>
    </source>
</evidence>
<accession>A0A8H7CUM4</accession>
<keyword evidence="3" id="KW-1185">Reference proteome</keyword>
<name>A0A8H7CUM4_9AGAR</name>
<feature type="chain" id="PRO_5034412415" evidence="1">
    <location>
        <begin position="16"/>
        <end position="254"/>
    </location>
</feature>
<dbReference type="EMBL" id="JACAZH010000014">
    <property type="protein sequence ID" value="KAF7350905.1"/>
    <property type="molecule type" value="Genomic_DNA"/>
</dbReference>
<protein>
    <submittedName>
        <fullName evidence="2">Uncharacterized protein</fullName>
    </submittedName>
</protein>